<evidence type="ECO:0000256" key="1">
    <source>
        <dbReference type="SAM" id="Phobius"/>
    </source>
</evidence>
<gene>
    <name evidence="2" type="ORF">GALMADRAFT_257369</name>
</gene>
<proteinExistence type="predicted"/>
<dbReference type="EMBL" id="KL142410">
    <property type="protein sequence ID" value="KDR68143.1"/>
    <property type="molecule type" value="Genomic_DNA"/>
</dbReference>
<feature type="transmembrane region" description="Helical" evidence="1">
    <location>
        <begin position="6"/>
        <end position="26"/>
    </location>
</feature>
<feature type="non-terminal residue" evidence="2">
    <location>
        <position position="1"/>
    </location>
</feature>
<dbReference type="HOGENOM" id="CLU_2967234_0_0_1"/>
<reference evidence="3" key="1">
    <citation type="journal article" date="2014" name="Proc. Natl. Acad. Sci. U.S.A.">
        <title>Extensive sampling of basidiomycete genomes demonstrates inadequacy of the white-rot/brown-rot paradigm for wood decay fungi.</title>
        <authorList>
            <person name="Riley R."/>
            <person name="Salamov A.A."/>
            <person name="Brown D.W."/>
            <person name="Nagy L.G."/>
            <person name="Floudas D."/>
            <person name="Held B.W."/>
            <person name="Levasseur A."/>
            <person name="Lombard V."/>
            <person name="Morin E."/>
            <person name="Otillar R."/>
            <person name="Lindquist E.A."/>
            <person name="Sun H."/>
            <person name="LaButti K.M."/>
            <person name="Schmutz J."/>
            <person name="Jabbour D."/>
            <person name="Luo H."/>
            <person name="Baker S.E."/>
            <person name="Pisabarro A.G."/>
            <person name="Walton J.D."/>
            <person name="Blanchette R.A."/>
            <person name="Henrissat B."/>
            <person name="Martin F."/>
            <person name="Cullen D."/>
            <person name="Hibbett D.S."/>
            <person name="Grigoriev I.V."/>
        </authorList>
    </citation>
    <scope>NUCLEOTIDE SEQUENCE [LARGE SCALE GENOMIC DNA]</scope>
    <source>
        <strain evidence="3">CBS 339.88</strain>
    </source>
</reference>
<dbReference type="Proteomes" id="UP000027222">
    <property type="component" value="Unassembled WGS sequence"/>
</dbReference>
<keyword evidence="1" id="KW-0472">Membrane</keyword>
<protein>
    <submittedName>
        <fullName evidence="2">Uncharacterized protein</fullName>
    </submittedName>
</protein>
<dbReference type="AlphaFoldDB" id="A0A067SMZ3"/>
<sequence>TRRVLPVIFSMYIAGLPSVIFSSFALRDMHSPSPGAHTRRQTRYSRSVLPNCLWSLYST</sequence>
<keyword evidence="3" id="KW-1185">Reference proteome</keyword>
<name>A0A067SMZ3_GALM3</name>
<keyword evidence="1" id="KW-1133">Transmembrane helix</keyword>
<evidence type="ECO:0000313" key="2">
    <source>
        <dbReference type="EMBL" id="KDR68143.1"/>
    </source>
</evidence>
<accession>A0A067SMZ3</accession>
<keyword evidence="1" id="KW-0812">Transmembrane</keyword>
<evidence type="ECO:0000313" key="3">
    <source>
        <dbReference type="Proteomes" id="UP000027222"/>
    </source>
</evidence>
<organism evidence="2 3">
    <name type="scientific">Galerina marginata (strain CBS 339.88)</name>
    <dbReference type="NCBI Taxonomy" id="685588"/>
    <lineage>
        <taxon>Eukaryota</taxon>
        <taxon>Fungi</taxon>
        <taxon>Dikarya</taxon>
        <taxon>Basidiomycota</taxon>
        <taxon>Agaricomycotina</taxon>
        <taxon>Agaricomycetes</taxon>
        <taxon>Agaricomycetidae</taxon>
        <taxon>Agaricales</taxon>
        <taxon>Agaricineae</taxon>
        <taxon>Strophariaceae</taxon>
        <taxon>Galerina</taxon>
    </lineage>
</organism>